<dbReference type="SUPFAM" id="SSF103657">
    <property type="entry name" value="BAR/IMD domain-like"/>
    <property type="match status" value="1"/>
</dbReference>
<evidence type="ECO:0000256" key="1">
    <source>
        <dbReference type="ARBA" id="ARBA00004184"/>
    </source>
</evidence>
<dbReference type="InterPro" id="IPR027267">
    <property type="entry name" value="AH/BAR_dom_sf"/>
</dbReference>
<dbReference type="PANTHER" id="PTHR45949:SF2">
    <property type="entry name" value="SORTING NEXIN-4"/>
    <property type="match status" value="1"/>
</dbReference>
<comment type="similarity">
    <text evidence="3">Belongs to the sorting nexin family.</text>
</comment>
<accession>A0A1Y1UY35</accession>
<evidence type="ECO:0000259" key="11">
    <source>
        <dbReference type="PROSITE" id="PS50195"/>
    </source>
</evidence>
<dbReference type="AlphaFoldDB" id="A0A1Y1UY35"/>
<gene>
    <name evidence="12" type="ORF">BCR36DRAFT_361394</name>
</gene>
<dbReference type="GO" id="GO:0034727">
    <property type="term" value="P:piecemeal microautophagy of the nucleus"/>
    <property type="evidence" value="ECO:0007669"/>
    <property type="project" value="TreeGrafter"/>
</dbReference>
<dbReference type="GO" id="GO:0035091">
    <property type="term" value="F:phosphatidylinositol binding"/>
    <property type="evidence" value="ECO:0007669"/>
    <property type="project" value="InterPro"/>
</dbReference>
<dbReference type="GO" id="GO:0000422">
    <property type="term" value="P:autophagy of mitochondrion"/>
    <property type="evidence" value="ECO:0007669"/>
    <property type="project" value="TreeGrafter"/>
</dbReference>
<dbReference type="Gene3D" id="1.20.1270.60">
    <property type="entry name" value="Arfaptin homology (AH) domain/BAR domain"/>
    <property type="match status" value="1"/>
</dbReference>
<evidence type="ECO:0000256" key="5">
    <source>
        <dbReference type="ARBA" id="ARBA00022490"/>
    </source>
</evidence>
<evidence type="ECO:0000256" key="8">
    <source>
        <dbReference type="ARBA" id="ARBA00040748"/>
    </source>
</evidence>
<evidence type="ECO:0000313" key="12">
    <source>
        <dbReference type="EMBL" id="ORX43297.1"/>
    </source>
</evidence>
<evidence type="ECO:0000256" key="2">
    <source>
        <dbReference type="ARBA" id="ARBA00004496"/>
    </source>
</evidence>
<dbReference type="GO" id="GO:0032456">
    <property type="term" value="P:endocytic recycling"/>
    <property type="evidence" value="ECO:0007669"/>
    <property type="project" value="TreeGrafter"/>
</dbReference>
<dbReference type="STRING" id="1754191.A0A1Y1UY35"/>
<dbReference type="InterPro" id="IPR001683">
    <property type="entry name" value="PX_dom"/>
</dbReference>
<dbReference type="InterPro" id="IPR036871">
    <property type="entry name" value="PX_dom_sf"/>
</dbReference>
<keyword evidence="13" id="KW-1185">Reference proteome</keyword>
<dbReference type="GO" id="GO:0061709">
    <property type="term" value="P:reticulophagy"/>
    <property type="evidence" value="ECO:0007669"/>
    <property type="project" value="TreeGrafter"/>
</dbReference>
<evidence type="ECO:0000256" key="10">
    <source>
        <dbReference type="SAM" id="Coils"/>
    </source>
</evidence>
<organism evidence="12 13">
    <name type="scientific">Piromyces finnis</name>
    <dbReference type="NCBI Taxonomy" id="1754191"/>
    <lineage>
        <taxon>Eukaryota</taxon>
        <taxon>Fungi</taxon>
        <taxon>Fungi incertae sedis</taxon>
        <taxon>Chytridiomycota</taxon>
        <taxon>Chytridiomycota incertae sedis</taxon>
        <taxon>Neocallimastigomycetes</taxon>
        <taxon>Neocallimastigales</taxon>
        <taxon>Neocallimastigaceae</taxon>
        <taxon>Piromyces</taxon>
    </lineage>
</organism>
<dbReference type="Pfam" id="PF09325">
    <property type="entry name" value="Vps5"/>
    <property type="match status" value="1"/>
</dbReference>
<dbReference type="GO" id="GO:0000407">
    <property type="term" value="C:phagophore assembly site"/>
    <property type="evidence" value="ECO:0007669"/>
    <property type="project" value="TreeGrafter"/>
</dbReference>
<sequence length="443" mass="52149">MDDFNSITWDTGFGYTPTEENLKNEEESKMEFVEEPQKFVSFTVPSSEKLYVEICDPQKEGDGSTFFTTYLIKSRTTLDIYSKSENEVRHRFTDFINLNNALISAYPSCIIPPLPEKKVIESFITGDRFSSEFTERRRRLLEVYMQRIVRHPVIQTSEILKNFLESTDMSRAIEQAKSDNNTMLDGISDSIVNSFSKIKNVNEKFVKAKEKLDRLEVNLQHVEKLHTNIIKQEKLLENHMNEFAIAAEKFGETDTDLESIVKEFSNTLHSVSRNYGEKVSKEENSYIENIKGYINYCQSYKDTLKARDQKQMDFEGLSSYLKSYDNEYKKYENNPAHISSGITSFVSRKYDEMKGTDPKLRREEKMNNLQKKIEDLKPEVEKSELDSKKFDEDITKEIEYFDNFQIMDFRKYLSDYIDIQMESYQKNKNLWDDLIEKFEETAL</sequence>
<dbReference type="Gene3D" id="3.30.1520.10">
    <property type="entry name" value="Phox-like domain"/>
    <property type="match status" value="1"/>
</dbReference>
<dbReference type="OrthoDB" id="205639at2759"/>
<name>A0A1Y1UY35_9FUNG</name>
<keyword evidence="10" id="KW-0175">Coiled coil</keyword>
<dbReference type="EMBL" id="MCFH01000054">
    <property type="protein sequence ID" value="ORX43297.1"/>
    <property type="molecule type" value="Genomic_DNA"/>
</dbReference>
<proteinExistence type="inferred from homology"/>
<dbReference type="GO" id="GO:0005769">
    <property type="term" value="C:early endosome"/>
    <property type="evidence" value="ECO:0007669"/>
    <property type="project" value="TreeGrafter"/>
</dbReference>
<keyword evidence="4" id="KW-0813">Transport</keyword>
<feature type="coiled-coil region" evidence="10">
    <location>
        <begin position="198"/>
        <end position="242"/>
    </location>
</feature>
<dbReference type="GO" id="GO:0015031">
    <property type="term" value="P:protein transport"/>
    <property type="evidence" value="ECO:0007669"/>
    <property type="project" value="TreeGrafter"/>
</dbReference>
<comment type="subcellular location">
    <subcellularLocation>
        <location evidence="2">Cytoplasm</location>
    </subcellularLocation>
    <subcellularLocation>
        <location evidence="1">Endomembrane system</location>
        <topology evidence="1">Peripheral membrane protein</topology>
    </subcellularLocation>
</comment>
<protein>
    <recommendedName>
        <fullName evidence="8">Sorting nexin-4</fullName>
    </recommendedName>
    <alternativeName>
        <fullName evidence="9">Autophagy-related protein 24</fullName>
    </alternativeName>
</protein>
<evidence type="ECO:0000313" key="13">
    <source>
        <dbReference type="Proteomes" id="UP000193719"/>
    </source>
</evidence>
<dbReference type="InterPro" id="IPR015404">
    <property type="entry name" value="Vps5_C"/>
</dbReference>
<evidence type="ECO:0000256" key="4">
    <source>
        <dbReference type="ARBA" id="ARBA00022448"/>
    </source>
</evidence>
<reference evidence="12 13" key="1">
    <citation type="submission" date="2016-08" db="EMBL/GenBank/DDBJ databases">
        <title>Genomes of anaerobic fungi encode conserved fungal cellulosomes for biomass hydrolysis.</title>
        <authorList>
            <consortium name="DOE Joint Genome Institute"/>
            <person name="Haitjema C.H."/>
            <person name="Gilmore S.P."/>
            <person name="Henske J.K."/>
            <person name="Solomon K.V."/>
            <person name="De Groot R."/>
            <person name="Kuo A."/>
            <person name="Mondo S.J."/>
            <person name="Salamov A.A."/>
            <person name="Labutti K."/>
            <person name="Zhao Z."/>
            <person name="Chiniquy J."/>
            <person name="Barry K."/>
            <person name="Brewer H.M."/>
            <person name="Purvine S.O."/>
            <person name="Wright A.T."/>
            <person name="Boxma B."/>
            <person name="Van Alen T."/>
            <person name="Hackstein J.H."/>
            <person name="Baker S.E."/>
            <person name="Grigoriev I.V."/>
            <person name="O'Malley M.A."/>
        </authorList>
    </citation>
    <scope>NUCLEOTIDE SEQUENCE [LARGE SCALE GENOMIC DNA]</scope>
    <source>
        <strain evidence="13">finn</strain>
    </source>
</reference>
<keyword evidence="6" id="KW-0446">Lipid-binding</keyword>
<reference evidence="12 13" key="2">
    <citation type="submission" date="2016-08" db="EMBL/GenBank/DDBJ databases">
        <title>Pervasive Adenine N6-methylation of Active Genes in Fungi.</title>
        <authorList>
            <consortium name="DOE Joint Genome Institute"/>
            <person name="Mondo S.J."/>
            <person name="Dannebaum R.O."/>
            <person name="Kuo R.C."/>
            <person name="Labutti K."/>
            <person name="Haridas S."/>
            <person name="Kuo A."/>
            <person name="Salamov A."/>
            <person name="Ahrendt S.R."/>
            <person name="Lipzen A."/>
            <person name="Sullivan W."/>
            <person name="Andreopoulos W.B."/>
            <person name="Clum A."/>
            <person name="Lindquist E."/>
            <person name="Daum C."/>
            <person name="Ramamoorthy G.K."/>
            <person name="Gryganskyi A."/>
            <person name="Culley D."/>
            <person name="Magnuson J.K."/>
            <person name="James T.Y."/>
            <person name="O'Malley M.A."/>
            <person name="Stajich J.E."/>
            <person name="Spatafora J.W."/>
            <person name="Visel A."/>
            <person name="Grigoriev I.V."/>
        </authorList>
    </citation>
    <scope>NUCLEOTIDE SEQUENCE [LARGE SCALE GENOMIC DNA]</scope>
    <source>
        <strain evidence="13">finn</strain>
    </source>
</reference>
<dbReference type="PROSITE" id="PS50195">
    <property type="entry name" value="PX"/>
    <property type="match status" value="1"/>
</dbReference>
<dbReference type="Pfam" id="PF00787">
    <property type="entry name" value="PX"/>
    <property type="match status" value="1"/>
</dbReference>
<dbReference type="PANTHER" id="PTHR45949">
    <property type="entry name" value="SORTING NEXIN-4"/>
    <property type="match status" value="1"/>
</dbReference>
<feature type="domain" description="PX" evidence="11">
    <location>
        <begin position="48"/>
        <end position="170"/>
    </location>
</feature>
<evidence type="ECO:0000256" key="7">
    <source>
        <dbReference type="ARBA" id="ARBA00023136"/>
    </source>
</evidence>
<keyword evidence="7" id="KW-0472">Membrane</keyword>
<comment type="caution">
    <text evidence="12">The sequence shown here is derived from an EMBL/GenBank/DDBJ whole genome shotgun (WGS) entry which is preliminary data.</text>
</comment>
<evidence type="ECO:0000256" key="9">
    <source>
        <dbReference type="ARBA" id="ARBA00041273"/>
    </source>
</evidence>
<evidence type="ECO:0000256" key="3">
    <source>
        <dbReference type="ARBA" id="ARBA00010883"/>
    </source>
</evidence>
<dbReference type="SMART" id="SM00312">
    <property type="entry name" value="PX"/>
    <property type="match status" value="1"/>
</dbReference>
<dbReference type="SUPFAM" id="SSF64268">
    <property type="entry name" value="PX domain"/>
    <property type="match status" value="1"/>
</dbReference>
<dbReference type="Proteomes" id="UP000193719">
    <property type="component" value="Unassembled WGS sequence"/>
</dbReference>
<evidence type="ECO:0000256" key="6">
    <source>
        <dbReference type="ARBA" id="ARBA00023121"/>
    </source>
</evidence>
<keyword evidence="5" id="KW-0963">Cytoplasm</keyword>